<dbReference type="OrthoDB" id="7165334at2"/>
<feature type="transmembrane region" description="Helical" evidence="1">
    <location>
        <begin position="210"/>
        <end position="230"/>
    </location>
</feature>
<dbReference type="PANTHER" id="PTHR22911:SF103">
    <property type="entry name" value="BLR2811 PROTEIN"/>
    <property type="match status" value="1"/>
</dbReference>
<feature type="transmembrane region" description="Helical" evidence="1">
    <location>
        <begin position="101"/>
        <end position="118"/>
    </location>
</feature>
<dbReference type="SUPFAM" id="SSF103481">
    <property type="entry name" value="Multidrug resistance efflux transporter EmrE"/>
    <property type="match status" value="2"/>
</dbReference>
<feature type="transmembrane region" description="Helical" evidence="1">
    <location>
        <begin position="127"/>
        <end position="144"/>
    </location>
</feature>
<dbReference type="STRING" id="215743.ROSMUCSMR3_03016"/>
<evidence type="ECO:0000259" key="2">
    <source>
        <dbReference type="Pfam" id="PF00892"/>
    </source>
</evidence>
<sequence>MPRSDNLTGALLMMGSMAAFTLNDAMIKGLAGQVPLFQVMFLRGVVTTILVALIAWKMGALKRHLPREDWGPVFWRLVGEIGSAYFFVTALYHMPLANISAIMQALPLTLTLAAALFFREPVGWRRMAAILAGFVGVMLIVRPGTEGFNIYSVYGLAAVAFVTLRDLATRRLSRDVPSMLVTLFNSFFIMAFFGLGSLTGEWVALDGRAALLICGAAVMIIGGYLFSIMVMRVGEISFVAPFRYTSLIWALILGWLVFGDWPQTLTLVGAAIVVASGLFTLYREAQISRRAKADLKRQLSLGPRPR</sequence>
<dbReference type="RefSeq" id="WP_037273455.1">
    <property type="nucleotide sequence ID" value="NZ_KN293980.1"/>
</dbReference>
<dbReference type="GO" id="GO:0016020">
    <property type="term" value="C:membrane"/>
    <property type="evidence" value="ECO:0007669"/>
    <property type="project" value="InterPro"/>
</dbReference>
<dbReference type="InterPro" id="IPR000620">
    <property type="entry name" value="EamA_dom"/>
</dbReference>
<feature type="domain" description="EamA" evidence="2">
    <location>
        <begin position="8"/>
        <end position="141"/>
    </location>
</feature>
<keyword evidence="1" id="KW-0812">Transmembrane</keyword>
<gene>
    <name evidence="3" type="ORF">rosmuc_02330</name>
</gene>
<dbReference type="eggNOG" id="COG0697">
    <property type="taxonomic scope" value="Bacteria"/>
</dbReference>
<evidence type="ECO:0000313" key="4">
    <source>
        <dbReference type="Proteomes" id="UP000030021"/>
    </source>
</evidence>
<keyword evidence="1" id="KW-0472">Membrane</keyword>
<protein>
    <submittedName>
        <fullName evidence="3">Permease of the drug/metabolite transporter (DMT) superfamily</fullName>
    </submittedName>
</protein>
<dbReference type="InterPro" id="IPR037185">
    <property type="entry name" value="EmrE-like"/>
</dbReference>
<dbReference type="PANTHER" id="PTHR22911">
    <property type="entry name" value="ACYL-MALONYL CONDENSING ENZYME-RELATED"/>
    <property type="match status" value="1"/>
</dbReference>
<dbReference type="Gene3D" id="1.10.3730.20">
    <property type="match status" value="1"/>
</dbReference>
<keyword evidence="1" id="KW-1133">Transmembrane helix</keyword>
<reference evidence="3 4" key="1">
    <citation type="submission" date="2013-01" db="EMBL/GenBank/DDBJ databases">
        <authorList>
            <person name="Fiebig A."/>
            <person name="Goeker M."/>
            <person name="Klenk H.-P.P."/>
        </authorList>
    </citation>
    <scope>NUCLEOTIDE SEQUENCE [LARGE SCALE GENOMIC DNA]</scope>
    <source>
        <strain evidence="3 4">DSM 17069</strain>
    </source>
</reference>
<organism evidence="3 4">
    <name type="scientific">Roseovarius mucosus DSM 17069</name>
    <dbReference type="NCBI Taxonomy" id="1288298"/>
    <lineage>
        <taxon>Bacteria</taxon>
        <taxon>Pseudomonadati</taxon>
        <taxon>Pseudomonadota</taxon>
        <taxon>Alphaproteobacteria</taxon>
        <taxon>Rhodobacterales</taxon>
        <taxon>Roseobacteraceae</taxon>
        <taxon>Roseovarius</taxon>
    </lineage>
</organism>
<name>A0A0A0HLP8_9RHOB</name>
<dbReference type="HOGENOM" id="CLU_032828_2_0_5"/>
<proteinExistence type="predicted"/>
<feature type="transmembrane region" description="Helical" evidence="1">
    <location>
        <begin position="180"/>
        <end position="198"/>
    </location>
</feature>
<accession>A0A0A0HLP8</accession>
<feature type="transmembrane region" description="Helical" evidence="1">
    <location>
        <begin position="264"/>
        <end position="282"/>
    </location>
</feature>
<feature type="transmembrane region" description="Helical" evidence="1">
    <location>
        <begin position="77"/>
        <end position="95"/>
    </location>
</feature>
<feature type="domain" description="EamA" evidence="2">
    <location>
        <begin position="153"/>
        <end position="280"/>
    </location>
</feature>
<evidence type="ECO:0000256" key="1">
    <source>
        <dbReference type="SAM" id="Phobius"/>
    </source>
</evidence>
<comment type="caution">
    <text evidence="3">The sequence shown here is derived from an EMBL/GenBank/DDBJ whole genome shotgun (WGS) entry which is preliminary data.</text>
</comment>
<dbReference type="Pfam" id="PF00892">
    <property type="entry name" value="EamA"/>
    <property type="match status" value="2"/>
</dbReference>
<dbReference type="AlphaFoldDB" id="A0A0A0HLP8"/>
<evidence type="ECO:0000313" key="3">
    <source>
        <dbReference type="EMBL" id="KGM87594.1"/>
    </source>
</evidence>
<dbReference type="Proteomes" id="UP000030021">
    <property type="component" value="Unassembled WGS sequence"/>
</dbReference>
<feature type="transmembrane region" description="Helical" evidence="1">
    <location>
        <begin position="150"/>
        <end position="168"/>
    </location>
</feature>
<dbReference type="PATRIC" id="fig|1288298.3.peg.2342"/>
<feature type="transmembrane region" description="Helical" evidence="1">
    <location>
        <begin position="242"/>
        <end position="258"/>
    </location>
</feature>
<feature type="transmembrane region" description="Helical" evidence="1">
    <location>
        <begin position="34"/>
        <end position="56"/>
    </location>
</feature>
<dbReference type="EMBL" id="AONH01000013">
    <property type="protein sequence ID" value="KGM87594.1"/>
    <property type="molecule type" value="Genomic_DNA"/>
</dbReference>